<evidence type="ECO:0000313" key="1">
    <source>
        <dbReference type="EMBL" id="CAG8811779.1"/>
    </source>
</evidence>
<name>A0ACA9RVM8_9GLOM</name>
<protein>
    <submittedName>
        <fullName evidence="1">11203_t:CDS:1</fullName>
    </submittedName>
</protein>
<organism evidence="1 2">
    <name type="scientific">Racocetra persica</name>
    <dbReference type="NCBI Taxonomy" id="160502"/>
    <lineage>
        <taxon>Eukaryota</taxon>
        <taxon>Fungi</taxon>
        <taxon>Fungi incertae sedis</taxon>
        <taxon>Mucoromycota</taxon>
        <taxon>Glomeromycotina</taxon>
        <taxon>Glomeromycetes</taxon>
        <taxon>Diversisporales</taxon>
        <taxon>Gigasporaceae</taxon>
        <taxon>Racocetra</taxon>
    </lineage>
</organism>
<evidence type="ECO:0000313" key="2">
    <source>
        <dbReference type="Proteomes" id="UP000789920"/>
    </source>
</evidence>
<reference evidence="1" key="1">
    <citation type="submission" date="2021-06" db="EMBL/GenBank/DDBJ databases">
        <authorList>
            <person name="Kallberg Y."/>
            <person name="Tangrot J."/>
            <person name="Rosling A."/>
        </authorList>
    </citation>
    <scope>NUCLEOTIDE SEQUENCE</scope>
    <source>
        <strain evidence="1">MA461A</strain>
    </source>
</reference>
<proteinExistence type="predicted"/>
<comment type="caution">
    <text evidence="1">The sequence shown here is derived from an EMBL/GenBank/DDBJ whole genome shotgun (WGS) entry which is preliminary data.</text>
</comment>
<dbReference type="Proteomes" id="UP000789920">
    <property type="component" value="Unassembled WGS sequence"/>
</dbReference>
<keyword evidence="2" id="KW-1185">Reference proteome</keyword>
<dbReference type="EMBL" id="CAJVQC010072818">
    <property type="protein sequence ID" value="CAG8811779.1"/>
    <property type="molecule type" value="Genomic_DNA"/>
</dbReference>
<sequence>ETLEGDNKYDAEGYGLQIAKKSVIFESFPPVLHIYLDQFEYDVQSNLTLNNHYEFPMEIDLQKYLSPNADKSKSYKYLLHGVLVHYCSNVWEEDHYFVFMKPEKNSGWVKFDDDQITSVSEEDECLSEIN</sequence>
<gene>
    <name evidence="1" type="ORF">RPERSI_LOCUS23387</name>
</gene>
<feature type="non-terminal residue" evidence="1">
    <location>
        <position position="1"/>
    </location>
</feature>
<accession>A0ACA9RVM8</accession>